<keyword evidence="6 9" id="KW-0406">Ion transport</keyword>
<feature type="transmembrane region" description="Helical" evidence="10">
    <location>
        <begin position="358"/>
        <end position="377"/>
    </location>
</feature>
<evidence type="ECO:0000256" key="4">
    <source>
        <dbReference type="ARBA" id="ARBA00022958"/>
    </source>
</evidence>
<dbReference type="GO" id="GO:0005886">
    <property type="term" value="C:plasma membrane"/>
    <property type="evidence" value="ECO:0007669"/>
    <property type="project" value="TreeGrafter"/>
</dbReference>
<comment type="caution">
    <text evidence="12">The sequence shown here is derived from an EMBL/GenBank/DDBJ whole genome shotgun (WGS) entry which is preliminary data.</text>
</comment>
<proteinExistence type="inferred from homology"/>
<dbReference type="GO" id="GO:0022841">
    <property type="term" value="F:potassium ion leak channel activity"/>
    <property type="evidence" value="ECO:0007669"/>
    <property type="project" value="TreeGrafter"/>
</dbReference>
<dbReference type="GO" id="GO:0015271">
    <property type="term" value="F:outward rectifier potassium channel activity"/>
    <property type="evidence" value="ECO:0007669"/>
    <property type="project" value="TreeGrafter"/>
</dbReference>
<reference evidence="12" key="1">
    <citation type="journal article" date="2023" name="Science">
        <title>Genome structures resolve the early diversification of teleost fishes.</title>
        <authorList>
            <person name="Parey E."/>
            <person name="Louis A."/>
            <person name="Montfort J."/>
            <person name="Bouchez O."/>
            <person name="Roques C."/>
            <person name="Iampietro C."/>
            <person name="Lluch J."/>
            <person name="Castinel A."/>
            <person name="Donnadieu C."/>
            <person name="Desvignes T."/>
            <person name="Floi Bucao C."/>
            <person name="Jouanno E."/>
            <person name="Wen M."/>
            <person name="Mejri S."/>
            <person name="Dirks R."/>
            <person name="Jansen H."/>
            <person name="Henkel C."/>
            <person name="Chen W.J."/>
            <person name="Zahm M."/>
            <person name="Cabau C."/>
            <person name="Klopp C."/>
            <person name="Thompson A.W."/>
            <person name="Robinson-Rechavi M."/>
            <person name="Braasch I."/>
            <person name="Lecointre G."/>
            <person name="Bobe J."/>
            <person name="Postlethwait J.H."/>
            <person name="Berthelot C."/>
            <person name="Roest Crollius H."/>
            <person name="Guiguen Y."/>
        </authorList>
    </citation>
    <scope>NUCLEOTIDE SEQUENCE</scope>
    <source>
        <strain evidence="12">WJC10195</strain>
    </source>
</reference>
<evidence type="ECO:0000256" key="5">
    <source>
        <dbReference type="ARBA" id="ARBA00022989"/>
    </source>
</evidence>
<keyword evidence="2 9" id="KW-0813">Transport</keyword>
<feature type="transmembrane region" description="Helical" evidence="10">
    <location>
        <begin position="305"/>
        <end position="326"/>
    </location>
</feature>
<feature type="transmembrane region" description="Helical" evidence="10">
    <location>
        <begin position="20"/>
        <end position="45"/>
    </location>
</feature>
<keyword evidence="4" id="KW-0630">Potassium</keyword>
<dbReference type="InterPro" id="IPR013099">
    <property type="entry name" value="K_chnl_dom"/>
</dbReference>
<feature type="domain" description="Potassium channel" evidence="11">
    <location>
        <begin position="111"/>
        <end position="168"/>
    </location>
</feature>
<comment type="subcellular location">
    <subcellularLocation>
        <location evidence="1">Membrane</location>
        <topology evidence="1">Multi-pass membrane protein</topology>
    </subcellularLocation>
</comment>
<dbReference type="AlphaFoldDB" id="A0A9Q1IXP1"/>
<evidence type="ECO:0000256" key="8">
    <source>
        <dbReference type="ARBA" id="ARBA00023303"/>
    </source>
</evidence>
<dbReference type="Proteomes" id="UP001152622">
    <property type="component" value="Chromosome 5"/>
</dbReference>
<feature type="transmembrane region" description="Helical" evidence="10">
    <location>
        <begin position="147"/>
        <end position="172"/>
    </location>
</feature>
<dbReference type="SUPFAM" id="SSF81324">
    <property type="entry name" value="Voltage-gated potassium channels"/>
    <property type="match status" value="2"/>
</dbReference>
<evidence type="ECO:0000256" key="3">
    <source>
        <dbReference type="ARBA" id="ARBA00022692"/>
    </source>
</evidence>
<keyword evidence="13" id="KW-1185">Reference proteome</keyword>
<evidence type="ECO:0000313" key="12">
    <source>
        <dbReference type="EMBL" id="KAJ8359609.1"/>
    </source>
</evidence>
<dbReference type="OrthoDB" id="297496at2759"/>
<organism evidence="12 13">
    <name type="scientific">Synaphobranchus kaupii</name>
    <name type="common">Kaup's arrowtooth eel</name>
    <dbReference type="NCBI Taxonomy" id="118154"/>
    <lineage>
        <taxon>Eukaryota</taxon>
        <taxon>Metazoa</taxon>
        <taxon>Chordata</taxon>
        <taxon>Craniata</taxon>
        <taxon>Vertebrata</taxon>
        <taxon>Euteleostomi</taxon>
        <taxon>Actinopterygii</taxon>
        <taxon>Neopterygii</taxon>
        <taxon>Teleostei</taxon>
        <taxon>Anguilliformes</taxon>
        <taxon>Synaphobranchidae</taxon>
        <taxon>Synaphobranchus</taxon>
    </lineage>
</organism>
<dbReference type="Pfam" id="PF07885">
    <property type="entry name" value="Ion_trans_2"/>
    <property type="match status" value="2"/>
</dbReference>
<keyword evidence="3 9" id="KW-0812">Transmembrane</keyword>
<gene>
    <name evidence="12" type="ORF">SKAU_G00161340</name>
</gene>
<dbReference type="PANTHER" id="PTHR11003:SF346">
    <property type="entry name" value="POTASSIUM CHANNEL SUBFAMILY K MEMBER 18"/>
    <property type="match status" value="1"/>
</dbReference>
<keyword evidence="8 9" id="KW-0407">Ion channel</keyword>
<protein>
    <recommendedName>
        <fullName evidence="11">Potassium channel domain-containing protein</fullName>
    </recommendedName>
</protein>
<accession>A0A9Q1IXP1</accession>
<sequence>MSVAIERGQSLEERSRCVRLLSILFPLGCIIVLLVGYAALGALLFRHIEGNVGNVNVSRPMDEEYKQFLLTLVNIVRYSTENDSPPEQEQLLLDQMDNEMKHFKTIWLQRPDLWTFFGSMFFCCTVFTTVGYGHIYPLTLTGKLVCILYAMVGIPLMLLVITDVGDILAILVSKAYFHLHQLCPLRSLCLRPSRGCQKKPVEAGVVRDTAYTFNHEVVVRAPMDMKQVLRSQAAVKKKSVKLRNAEIFDRIIARENLTRDHLMKQRGLGALPRSYSCPDLNRAVPQRGIWDLCTGEELEKLDVPLLLILVLVFAYILFGGLVLPLWEEEINIFNAFYFCFITLTTIGFGDIVPHHPNFFMLTSLFIIIGMAILSMAFKLGQSRFVGCYRQFIRCITGGTVQKYKQLEGS</sequence>
<evidence type="ECO:0000256" key="10">
    <source>
        <dbReference type="SAM" id="Phobius"/>
    </source>
</evidence>
<evidence type="ECO:0000256" key="2">
    <source>
        <dbReference type="ARBA" id="ARBA00022448"/>
    </source>
</evidence>
<evidence type="ECO:0000256" key="9">
    <source>
        <dbReference type="RuleBase" id="RU003857"/>
    </source>
</evidence>
<comment type="similarity">
    <text evidence="9">Belongs to the two pore domain potassium channel (TC 1.A.1.8) family.</text>
</comment>
<dbReference type="PRINTS" id="PR01333">
    <property type="entry name" value="2POREKCHANEL"/>
</dbReference>
<dbReference type="EMBL" id="JAINUF010000005">
    <property type="protein sequence ID" value="KAJ8359609.1"/>
    <property type="molecule type" value="Genomic_DNA"/>
</dbReference>
<keyword evidence="7 10" id="KW-0472">Membrane</keyword>
<evidence type="ECO:0000256" key="6">
    <source>
        <dbReference type="ARBA" id="ARBA00023065"/>
    </source>
</evidence>
<evidence type="ECO:0000313" key="13">
    <source>
        <dbReference type="Proteomes" id="UP001152622"/>
    </source>
</evidence>
<feature type="transmembrane region" description="Helical" evidence="10">
    <location>
        <begin position="113"/>
        <end position="135"/>
    </location>
</feature>
<keyword evidence="5 10" id="KW-1133">Transmembrane helix</keyword>
<feature type="domain" description="Potassium channel" evidence="11">
    <location>
        <begin position="311"/>
        <end position="380"/>
    </location>
</feature>
<dbReference type="InterPro" id="IPR003280">
    <property type="entry name" value="2pore_dom_K_chnl"/>
</dbReference>
<evidence type="ECO:0000256" key="7">
    <source>
        <dbReference type="ARBA" id="ARBA00023136"/>
    </source>
</evidence>
<dbReference type="GO" id="GO:0030322">
    <property type="term" value="P:stabilization of membrane potential"/>
    <property type="evidence" value="ECO:0007669"/>
    <property type="project" value="TreeGrafter"/>
</dbReference>
<feature type="transmembrane region" description="Helical" evidence="10">
    <location>
        <begin position="332"/>
        <end position="351"/>
    </location>
</feature>
<evidence type="ECO:0000256" key="1">
    <source>
        <dbReference type="ARBA" id="ARBA00004141"/>
    </source>
</evidence>
<name>A0A9Q1IXP1_SYNKA</name>
<dbReference type="PANTHER" id="PTHR11003">
    <property type="entry name" value="POTASSIUM CHANNEL, SUBFAMILY K"/>
    <property type="match status" value="1"/>
</dbReference>
<evidence type="ECO:0000259" key="11">
    <source>
        <dbReference type="Pfam" id="PF07885"/>
    </source>
</evidence>
<dbReference type="Gene3D" id="1.10.287.70">
    <property type="match status" value="1"/>
</dbReference>